<keyword evidence="12" id="KW-1185">Reference proteome</keyword>
<dbReference type="GO" id="GO:1990414">
    <property type="term" value="P:replication-born double-strand break repair via sister chromatid exchange"/>
    <property type="evidence" value="ECO:0007669"/>
    <property type="project" value="TreeGrafter"/>
</dbReference>
<keyword evidence="5" id="KW-0159">Chromosome partition</keyword>
<reference evidence="11 12" key="1">
    <citation type="journal article" date="2020" name="bioRxiv">
        <title>Sequence and annotation of 42 cannabis genomes reveals extensive copy number variation in cannabinoid synthesis and pathogen resistance genes.</title>
        <authorList>
            <person name="Mckernan K.J."/>
            <person name="Helbert Y."/>
            <person name="Kane L.T."/>
            <person name="Ebling H."/>
            <person name="Zhang L."/>
            <person name="Liu B."/>
            <person name="Eaton Z."/>
            <person name="Mclaughlin S."/>
            <person name="Kingan S."/>
            <person name="Baybayan P."/>
            <person name="Concepcion G."/>
            <person name="Jordan M."/>
            <person name="Riva A."/>
            <person name="Barbazuk W."/>
            <person name="Harkins T."/>
        </authorList>
    </citation>
    <scope>NUCLEOTIDE SEQUENCE [LARGE SCALE GENOMIC DNA]</scope>
    <source>
        <strain evidence="12">cv. Jamaican Lion 4</strain>
        <tissue evidence="11">Leaf</tissue>
    </source>
</reference>
<evidence type="ECO:0000256" key="3">
    <source>
        <dbReference type="ARBA" id="ARBA00022618"/>
    </source>
</evidence>
<keyword evidence="4" id="KW-0498">Mitosis</keyword>
<comment type="caution">
    <text evidence="11">The sequence shown here is derived from an EMBL/GenBank/DDBJ whole genome shotgun (WGS) entry which is preliminary data.</text>
</comment>
<keyword evidence="3" id="KW-0132">Cell division</keyword>
<dbReference type="InterPro" id="IPR006909">
    <property type="entry name" value="Rad21/Rec8_C_eu"/>
</dbReference>
<dbReference type="AlphaFoldDB" id="A0A7J6FK06"/>
<comment type="similarity">
    <text evidence="2">Belongs to the rad21 family.</text>
</comment>
<dbReference type="InterPro" id="IPR006910">
    <property type="entry name" value="Rad21_Rec8_N"/>
</dbReference>
<feature type="compositionally biased region" description="Polar residues" evidence="8">
    <location>
        <begin position="450"/>
        <end position="459"/>
    </location>
</feature>
<comment type="subunit">
    <text evidence="7">Component of the cohesin complex.</text>
</comment>
<dbReference type="Gene3D" id="1.10.10.580">
    <property type="entry name" value="Structural maintenance of chromosome 1. Chain E"/>
    <property type="match status" value="1"/>
</dbReference>
<organism evidence="11 12">
    <name type="scientific">Cannabis sativa</name>
    <name type="common">Hemp</name>
    <name type="synonym">Marijuana</name>
    <dbReference type="NCBI Taxonomy" id="3483"/>
    <lineage>
        <taxon>Eukaryota</taxon>
        <taxon>Viridiplantae</taxon>
        <taxon>Streptophyta</taxon>
        <taxon>Embryophyta</taxon>
        <taxon>Tracheophyta</taxon>
        <taxon>Spermatophyta</taxon>
        <taxon>Magnoliopsida</taxon>
        <taxon>eudicotyledons</taxon>
        <taxon>Gunneridae</taxon>
        <taxon>Pentapetalae</taxon>
        <taxon>rosids</taxon>
        <taxon>fabids</taxon>
        <taxon>Rosales</taxon>
        <taxon>Cannabaceae</taxon>
        <taxon>Cannabis</taxon>
    </lineage>
</organism>
<feature type="compositionally biased region" description="Low complexity" evidence="8">
    <location>
        <begin position="424"/>
        <end position="433"/>
    </location>
</feature>
<accession>A0A7J6FK06</accession>
<dbReference type="GO" id="GO:0008278">
    <property type="term" value="C:cohesin complex"/>
    <property type="evidence" value="ECO:0007669"/>
    <property type="project" value="InterPro"/>
</dbReference>
<evidence type="ECO:0000256" key="7">
    <source>
        <dbReference type="ARBA" id="ARBA00064543"/>
    </source>
</evidence>
<evidence type="ECO:0000256" key="6">
    <source>
        <dbReference type="ARBA" id="ARBA00023242"/>
    </source>
</evidence>
<dbReference type="GO" id="GO:0007059">
    <property type="term" value="P:chromosome segregation"/>
    <property type="evidence" value="ECO:0007669"/>
    <property type="project" value="UniProtKB-KW"/>
</dbReference>
<dbReference type="GO" id="GO:0051301">
    <property type="term" value="P:cell division"/>
    <property type="evidence" value="ECO:0007669"/>
    <property type="project" value="UniProtKB-KW"/>
</dbReference>
<sequence>MFYSHTFLARKGPLGTVWFAAHLQNKLKKSHYISTDIPSTVERIMFPEVPLALRMSGHLLLGIVRIYSKKVHYLHEDCTAIFTSLMKAFAPSSSLDLTLPDDKRHAPVQDVTLPIIFELDAMDLDFDVNLDGAFDQHLKSYEDITMTDYTNQIPMETVLFSLNLHEDMYDTSHPVENPPSNEKDMEDVVHPVQPDIGNDDEIPFNFTSHNVPDDVVQDPGSSHHAEIPMHSGDNSADVPLERMRDDVHDSPGIPTMFTSVTGDTPEPPAFVEMKETDAIPPVTDDNLGLGGQVSPLQQSSGPRASVASLGEDLIGSVSYAMQPSPSAQKPKVRARKRKQLYDEAPVLTNKFMKKALEDPSNLLRKRRKIPSTVLGIWKLKVNLRKEQVFFESSITGLCSDLCNIFDKDYMSSKLQHLEVGCPDSAAPSPGSAPDIFPEPGLPGSPAHIPTTATATDASPQNENAEFQTPIDENIPEFEGSTHVTDHDNIIPSPRDVSPSETAKSTPFPEMETGRHEFPTPDFSVPSRRDESDLETLDEYTRDRTNLSTIPEPNTAEAEDLWFLEADNNTPEGSQGTQGIDSLSIRTRAMAQFLKRQSPTSTISEGLFGDLSLNKLLEGKTRRLCARMFSETLVLKSSGLVDVQQEVPYGDITIKLTAELSKAQI</sequence>
<feature type="region of interest" description="Disordered" evidence="8">
    <location>
        <begin position="422"/>
        <end position="459"/>
    </location>
</feature>
<dbReference type="Pfam" id="PF04825">
    <property type="entry name" value="Rad21_Rec8_N"/>
    <property type="match status" value="1"/>
</dbReference>
<dbReference type="Pfam" id="PF04824">
    <property type="entry name" value="Rad21_Rec8"/>
    <property type="match status" value="1"/>
</dbReference>
<dbReference type="CDD" id="cd21793">
    <property type="entry name" value="Rad21_Rec8_M_AtSYN1-like"/>
    <property type="match status" value="1"/>
</dbReference>
<dbReference type="GO" id="GO:0007062">
    <property type="term" value="P:sister chromatid cohesion"/>
    <property type="evidence" value="ECO:0007669"/>
    <property type="project" value="InterPro"/>
</dbReference>
<dbReference type="InterPro" id="IPR036390">
    <property type="entry name" value="WH_DNA-bd_sf"/>
</dbReference>
<comment type="subcellular location">
    <subcellularLocation>
        <location evidence="1">Nucleus</location>
    </subcellularLocation>
</comment>
<evidence type="ECO:0000259" key="9">
    <source>
        <dbReference type="Pfam" id="PF04824"/>
    </source>
</evidence>
<feature type="region of interest" description="Disordered" evidence="8">
    <location>
        <begin position="485"/>
        <end position="533"/>
    </location>
</feature>
<dbReference type="GO" id="GO:0005634">
    <property type="term" value="C:nucleus"/>
    <property type="evidence" value="ECO:0007669"/>
    <property type="project" value="UniProtKB-SubCell"/>
</dbReference>
<keyword evidence="4" id="KW-0131">Cell cycle</keyword>
<dbReference type="FunFam" id="1.10.10.580:FF:000002">
    <property type="entry name" value="Sister chromatid cohesion 1 protein 4"/>
    <property type="match status" value="1"/>
</dbReference>
<dbReference type="GO" id="GO:0003682">
    <property type="term" value="F:chromatin binding"/>
    <property type="evidence" value="ECO:0007669"/>
    <property type="project" value="TreeGrafter"/>
</dbReference>
<dbReference type="PANTHER" id="PTHR12585">
    <property type="entry name" value="SCC1 / RAD21 FAMILY MEMBER"/>
    <property type="match status" value="1"/>
</dbReference>
<evidence type="ECO:0000256" key="1">
    <source>
        <dbReference type="ARBA" id="ARBA00004123"/>
    </source>
</evidence>
<dbReference type="Proteomes" id="UP000583929">
    <property type="component" value="Unassembled WGS sequence"/>
</dbReference>
<dbReference type="EMBL" id="JAATIQ010000199">
    <property type="protein sequence ID" value="KAF4371044.1"/>
    <property type="molecule type" value="Genomic_DNA"/>
</dbReference>
<evidence type="ECO:0000256" key="4">
    <source>
        <dbReference type="ARBA" id="ARBA00022776"/>
    </source>
</evidence>
<evidence type="ECO:0000256" key="5">
    <source>
        <dbReference type="ARBA" id="ARBA00022829"/>
    </source>
</evidence>
<feature type="domain" description="Rad21/Rec8-like protein N-terminal" evidence="10">
    <location>
        <begin position="1"/>
        <end position="104"/>
    </location>
</feature>
<name>A0A7J6FK06_CANSA</name>
<protein>
    <submittedName>
        <fullName evidence="11">Uncharacterized protein</fullName>
    </submittedName>
</protein>
<dbReference type="InterPro" id="IPR023093">
    <property type="entry name" value="ScpA-like_C"/>
</dbReference>
<evidence type="ECO:0000256" key="2">
    <source>
        <dbReference type="ARBA" id="ARBA00009870"/>
    </source>
</evidence>
<dbReference type="SUPFAM" id="SSF46785">
    <property type="entry name" value="Winged helix' DNA-binding domain"/>
    <property type="match status" value="1"/>
</dbReference>
<dbReference type="InterPro" id="IPR039781">
    <property type="entry name" value="Rad21/Rec8-like"/>
</dbReference>
<evidence type="ECO:0000313" key="11">
    <source>
        <dbReference type="EMBL" id="KAF4371044.1"/>
    </source>
</evidence>
<gene>
    <name evidence="11" type="ORF">G4B88_002973</name>
</gene>
<evidence type="ECO:0000256" key="8">
    <source>
        <dbReference type="SAM" id="MobiDB-lite"/>
    </source>
</evidence>
<proteinExistence type="inferred from homology"/>
<dbReference type="PANTHER" id="PTHR12585:SF55">
    <property type="entry name" value="SISTER CHROMATID COHESION 1 PROTEIN 3"/>
    <property type="match status" value="1"/>
</dbReference>
<evidence type="ECO:0000259" key="10">
    <source>
        <dbReference type="Pfam" id="PF04825"/>
    </source>
</evidence>
<feature type="domain" description="Rad21/Rec8-like protein C-terminal eukaryotic" evidence="9">
    <location>
        <begin position="609"/>
        <end position="657"/>
    </location>
</feature>
<keyword evidence="6" id="KW-0539">Nucleus</keyword>
<evidence type="ECO:0000313" key="12">
    <source>
        <dbReference type="Proteomes" id="UP000583929"/>
    </source>
</evidence>